<dbReference type="Pfam" id="PF11950">
    <property type="entry name" value="DUF3467"/>
    <property type="match status" value="1"/>
</dbReference>
<dbReference type="RefSeq" id="WP_215923141.1">
    <property type="nucleotide sequence ID" value="NZ_JAHKNI010000018.1"/>
</dbReference>
<keyword evidence="2" id="KW-1185">Reference proteome</keyword>
<protein>
    <submittedName>
        <fullName evidence="1">DUF3467 domain-containing protein</fullName>
    </submittedName>
</protein>
<dbReference type="EMBL" id="JAHKNI010000018">
    <property type="protein sequence ID" value="MBU3067053.1"/>
    <property type="molecule type" value="Genomic_DNA"/>
</dbReference>
<reference evidence="1 2" key="1">
    <citation type="submission" date="2021-06" db="EMBL/GenBank/DDBJ databases">
        <title>Actinomycetes sequencing.</title>
        <authorList>
            <person name="Shan Q."/>
        </authorList>
    </citation>
    <scope>NUCLEOTIDE SEQUENCE [LARGE SCALE GENOMIC DNA]</scope>
    <source>
        <strain evidence="1 2">NEAU-G5</strain>
    </source>
</reference>
<gene>
    <name evidence="1" type="ORF">KO481_36725</name>
</gene>
<dbReference type="InterPro" id="IPR021857">
    <property type="entry name" value="DUF3467"/>
</dbReference>
<evidence type="ECO:0000313" key="1">
    <source>
        <dbReference type="EMBL" id="MBU3067053.1"/>
    </source>
</evidence>
<comment type="caution">
    <text evidence="1">The sequence shown here is derived from an EMBL/GenBank/DDBJ whole genome shotgun (WGS) entry which is preliminary data.</text>
</comment>
<name>A0ABS6B9S3_9NOCA</name>
<proteinExistence type="predicted"/>
<accession>A0ABS6B9S3</accession>
<organism evidence="1 2">
    <name type="scientific">Nocardia albiluteola</name>
    <dbReference type="NCBI Taxonomy" id="2842303"/>
    <lineage>
        <taxon>Bacteria</taxon>
        <taxon>Bacillati</taxon>
        <taxon>Actinomycetota</taxon>
        <taxon>Actinomycetes</taxon>
        <taxon>Mycobacteriales</taxon>
        <taxon>Nocardiaceae</taxon>
        <taxon>Nocardia</taxon>
    </lineage>
</organism>
<evidence type="ECO:0000313" key="2">
    <source>
        <dbReference type="Proteomes" id="UP000733379"/>
    </source>
</evidence>
<sequence>MSGPVPPPPDEPPADEPDVDVDVIVPEVVGAGVYANGFTCWYNRTDFTLDFLVYLPSGPGGVSETGQPAVRQPVQVTSRVKFPPALIFRLMQTLNDSMNNYERQFGPIIHLGE</sequence>
<dbReference type="Proteomes" id="UP000733379">
    <property type="component" value="Unassembled WGS sequence"/>
</dbReference>